<dbReference type="InterPro" id="IPR001878">
    <property type="entry name" value="Znf_CCHC"/>
</dbReference>
<reference evidence="7 8" key="1">
    <citation type="journal article" date="2020" name="Mol. Plant">
        <title>The Chromosome-Based Rubber Tree Genome Provides New Insights into Spurge Genome Evolution and Rubber Biosynthesis.</title>
        <authorList>
            <person name="Liu J."/>
            <person name="Shi C."/>
            <person name="Shi C.C."/>
            <person name="Li W."/>
            <person name="Zhang Q.J."/>
            <person name="Zhang Y."/>
            <person name="Li K."/>
            <person name="Lu H.F."/>
            <person name="Shi C."/>
            <person name="Zhu S.T."/>
            <person name="Xiao Z.Y."/>
            <person name="Nan H."/>
            <person name="Yue Y."/>
            <person name="Zhu X.G."/>
            <person name="Wu Y."/>
            <person name="Hong X.N."/>
            <person name="Fan G.Y."/>
            <person name="Tong Y."/>
            <person name="Zhang D."/>
            <person name="Mao C.L."/>
            <person name="Liu Y.L."/>
            <person name="Hao S.J."/>
            <person name="Liu W.Q."/>
            <person name="Lv M.Q."/>
            <person name="Zhang H.B."/>
            <person name="Liu Y."/>
            <person name="Hu-Tang G.R."/>
            <person name="Wang J.P."/>
            <person name="Wang J.H."/>
            <person name="Sun Y.H."/>
            <person name="Ni S.B."/>
            <person name="Chen W.B."/>
            <person name="Zhang X.C."/>
            <person name="Jiao Y.N."/>
            <person name="Eichler E.E."/>
            <person name="Li G.H."/>
            <person name="Liu X."/>
            <person name="Gao L.Z."/>
        </authorList>
    </citation>
    <scope>NUCLEOTIDE SEQUENCE [LARGE SCALE GENOMIC DNA]</scope>
    <source>
        <strain evidence="8">cv. GT1</strain>
        <tissue evidence="7">Leaf</tissue>
    </source>
</reference>
<dbReference type="InterPro" id="IPR036875">
    <property type="entry name" value="Znf_CCHC_sf"/>
</dbReference>
<feature type="coiled-coil region" evidence="3">
    <location>
        <begin position="105"/>
        <end position="132"/>
    </location>
</feature>
<evidence type="ECO:0000259" key="5">
    <source>
        <dbReference type="PROSITE" id="PS50158"/>
    </source>
</evidence>
<dbReference type="Pfam" id="PF25597">
    <property type="entry name" value="SH3_retrovirus"/>
    <property type="match status" value="1"/>
</dbReference>
<organism evidence="7 8">
    <name type="scientific">Hevea brasiliensis</name>
    <name type="common">Para rubber tree</name>
    <name type="synonym">Siphonia brasiliensis</name>
    <dbReference type="NCBI Taxonomy" id="3981"/>
    <lineage>
        <taxon>Eukaryota</taxon>
        <taxon>Viridiplantae</taxon>
        <taxon>Streptophyta</taxon>
        <taxon>Embryophyta</taxon>
        <taxon>Tracheophyta</taxon>
        <taxon>Spermatophyta</taxon>
        <taxon>Magnoliopsida</taxon>
        <taxon>eudicotyledons</taxon>
        <taxon>Gunneridae</taxon>
        <taxon>Pentapetalae</taxon>
        <taxon>rosids</taxon>
        <taxon>fabids</taxon>
        <taxon>Malpighiales</taxon>
        <taxon>Euphorbiaceae</taxon>
        <taxon>Crotonoideae</taxon>
        <taxon>Micrandreae</taxon>
        <taxon>Hevea</taxon>
    </lineage>
</organism>
<keyword evidence="1" id="KW-0378">Hydrolase</keyword>
<dbReference type="InterPro" id="IPR012337">
    <property type="entry name" value="RNaseH-like_sf"/>
</dbReference>
<evidence type="ECO:0000259" key="6">
    <source>
        <dbReference type="PROSITE" id="PS50994"/>
    </source>
</evidence>
<dbReference type="Proteomes" id="UP000467840">
    <property type="component" value="Chromosome 4"/>
</dbReference>
<dbReference type="GO" id="GO:0015074">
    <property type="term" value="P:DNA integration"/>
    <property type="evidence" value="ECO:0007669"/>
    <property type="project" value="InterPro"/>
</dbReference>
<keyword evidence="1" id="KW-0645">Protease</keyword>
<dbReference type="PROSITE" id="PS50158">
    <property type="entry name" value="ZF_CCHC"/>
    <property type="match status" value="1"/>
</dbReference>
<dbReference type="GO" id="GO:0003676">
    <property type="term" value="F:nucleic acid binding"/>
    <property type="evidence" value="ECO:0007669"/>
    <property type="project" value="InterPro"/>
</dbReference>
<dbReference type="SUPFAM" id="SSF53098">
    <property type="entry name" value="Ribonuclease H-like"/>
    <property type="match status" value="1"/>
</dbReference>
<dbReference type="Pfam" id="PF13976">
    <property type="entry name" value="gag_pre-integrs"/>
    <property type="match status" value="1"/>
</dbReference>
<dbReference type="Gene3D" id="3.30.420.10">
    <property type="entry name" value="Ribonuclease H-like superfamily/Ribonuclease H"/>
    <property type="match status" value="1"/>
</dbReference>
<dbReference type="CDD" id="cd09272">
    <property type="entry name" value="RNase_HI_RT_Ty1"/>
    <property type="match status" value="1"/>
</dbReference>
<evidence type="ECO:0000313" key="7">
    <source>
        <dbReference type="EMBL" id="KAF2301929.1"/>
    </source>
</evidence>
<dbReference type="Pfam" id="PF22936">
    <property type="entry name" value="Pol_BBD"/>
    <property type="match status" value="1"/>
</dbReference>
<dbReference type="EMBL" id="JAAGAX010000010">
    <property type="protein sequence ID" value="KAF2301929.1"/>
    <property type="molecule type" value="Genomic_DNA"/>
</dbReference>
<keyword evidence="3" id="KW-0175">Coiled coil</keyword>
<dbReference type="Pfam" id="PF14223">
    <property type="entry name" value="Retrotran_gag_2"/>
    <property type="match status" value="1"/>
</dbReference>
<dbReference type="InterPro" id="IPR054722">
    <property type="entry name" value="PolX-like_BBD"/>
</dbReference>
<dbReference type="SUPFAM" id="SSF57756">
    <property type="entry name" value="Retrovirus zinc finger-like domains"/>
    <property type="match status" value="1"/>
</dbReference>
<comment type="caution">
    <text evidence="7">The sequence shown here is derived from an EMBL/GenBank/DDBJ whole genome shotgun (WGS) entry which is preliminary data.</text>
</comment>
<keyword evidence="8" id="KW-1185">Reference proteome</keyword>
<keyword evidence="2" id="KW-0479">Metal-binding</keyword>
<evidence type="ECO:0000256" key="4">
    <source>
        <dbReference type="SAM" id="MobiDB-lite"/>
    </source>
</evidence>
<protein>
    <recommendedName>
        <fullName evidence="9">Integrase catalytic domain-containing protein</fullName>
    </recommendedName>
</protein>
<dbReference type="PANTHER" id="PTHR42648">
    <property type="entry name" value="TRANSPOSASE, PUTATIVE-RELATED"/>
    <property type="match status" value="1"/>
</dbReference>
<feature type="domain" description="Integrase catalytic" evidence="6">
    <location>
        <begin position="475"/>
        <end position="651"/>
    </location>
</feature>
<dbReference type="InterPro" id="IPR001584">
    <property type="entry name" value="Integrase_cat-core"/>
</dbReference>
<dbReference type="AlphaFoldDB" id="A0A6A6LQM9"/>
<evidence type="ECO:0000256" key="1">
    <source>
        <dbReference type="ARBA" id="ARBA00022670"/>
    </source>
</evidence>
<dbReference type="GO" id="GO:0006508">
    <property type="term" value="P:proteolysis"/>
    <property type="evidence" value="ECO:0007669"/>
    <property type="project" value="UniProtKB-KW"/>
</dbReference>
<evidence type="ECO:0008006" key="9">
    <source>
        <dbReference type="Google" id="ProtNLM"/>
    </source>
</evidence>
<sequence>MSDDKTLTKIPHFDGHYDHWSELMENLLRAKGLWSLIENGFEEPKQETRLTEAQQAQLDDAKTKDHQVKHYLFQAIDRTVFEQILDRRTAKIVWDSLKKKFGGNLKVKKSLLNALRREFEVLEMKRDETITEYFARVMVVANKMRSNGEEMTDTKIVEKILRTLTDKFTYVCVSIEESKDIETMSVDELQSTLVVHEQKFRRVHREDEDQVLKIEGRSNSTSRGRGSYRGRGRGRGRAVFNKATVECYKCHDLGHFQYECPNSSKEANYAELEEEDELLLMAYVELHETSRSDAWFVDSGCSNHMCGNSKMFSSLDTDFTHSVKLGNNTRMKVTGKGVIKLFLQGVCYTVSDVYCVPELKNNLLSVGQLQEKGVAILFKDGVCSLYHPLKGKMAESVMSANRMFILLGETPTTVVNENCFQVGSTDESILWHNRYGHLSYKGLHTLTDKNMVFGLPKISTPTSPCEACVKGKQHRNPIPKRSNWRATEQLGLVHADICGPITPASNSHKRYLLCFIDDFSRKAWCYFLVEKTEAFYHFKCFKVLVEKEIGFPIKCLRTDRGGEFNSTEFTDFCKQQGVKRQLTMAYTPQQNGVAERKNQTVMNLVRAILTEKQIPKVFWPEAVQWTFHILNRSPTLAVKDKTPEEAWSGEKPSVDYFRVFGCVGHVHIPDAKRTKLEVKSTSCVFFGFSQESKGYRMYDPIAKKIVYSRDVVFEENRAWDWSTDSQEKQLLELEWGNDISTTEEEHSAGQNNTGDTDVILPTEGTSDLERDLGAREGRTRRPPIRLTDFVSGEGLSDEDETNMMAHLVISDPTDYEEAVKSKKWRMAMDDEIKSIEKNHTWKYASEVLQRFGMENYNPVSNPIVPGQKLSRDEGGESVDATQFKQMVGSLMYLTASRPDLMFVVSFISRFMANPTKLHFAAIKRVLSGGAVAWSSRKQPIVTLSTTEAEFIAAAACACQAIWMRRILEEIGHSQEEGTALMCDNTSTIKLSKNPVLHGRSKHIRVRFHFLRDLVKEGIVELQFCGTKEQLADVMTKPLKLEAFQKLRQELGVCTVQC</sequence>
<keyword evidence="2" id="KW-0863">Zinc-finger</keyword>
<dbReference type="PROSITE" id="PS50994">
    <property type="entry name" value="INTEGRASE"/>
    <property type="match status" value="1"/>
</dbReference>
<evidence type="ECO:0000256" key="3">
    <source>
        <dbReference type="SAM" id="Coils"/>
    </source>
</evidence>
<dbReference type="InterPro" id="IPR057670">
    <property type="entry name" value="SH3_retrovirus"/>
</dbReference>
<name>A0A6A6LQM9_HEVBR</name>
<dbReference type="SMART" id="SM00343">
    <property type="entry name" value="ZnF_C2HC"/>
    <property type="match status" value="1"/>
</dbReference>
<dbReference type="GO" id="GO:0008270">
    <property type="term" value="F:zinc ion binding"/>
    <property type="evidence" value="ECO:0007669"/>
    <property type="project" value="UniProtKB-KW"/>
</dbReference>
<feature type="domain" description="CCHC-type" evidence="5">
    <location>
        <begin position="247"/>
        <end position="262"/>
    </location>
</feature>
<evidence type="ECO:0000256" key="2">
    <source>
        <dbReference type="PROSITE-ProRule" id="PRU00047"/>
    </source>
</evidence>
<dbReference type="InterPro" id="IPR025724">
    <property type="entry name" value="GAG-pre-integrase_dom"/>
</dbReference>
<proteinExistence type="predicted"/>
<keyword evidence="2" id="KW-0862">Zinc</keyword>
<dbReference type="GO" id="GO:0008233">
    <property type="term" value="F:peptidase activity"/>
    <property type="evidence" value="ECO:0007669"/>
    <property type="project" value="UniProtKB-KW"/>
</dbReference>
<dbReference type="Pfam" id="PF00665">
    <property type="entry name" value="rve"/>
    <property type="match status" value="1"/>
</dbReference>
<feature type="region of interest" description="Disordered" evidence="4">
    <location>
        <begin position="741"/>
        <end position="766"/>
    </location>
</feature>
<dbReference type="InterPro" id="IPR036397">
    <property type="entry name" value="RNaseH_sf"/>
</dbReference>
<evidence type="ECO:0000313" key="8">
    <source>
        <dbReference type="Proteomes" id="UP000467840"/>
    </source>
</evidence>
<accession>A0A6A6LQM9</accession>
<dbReference type="PANTHER" id="PTHR42648:SF18">
    <property type="entry name" value="RETROTRANSPOSON, UNCLASSIFIED-LIKE PROTEIN"/>
    <property type="match status" value="1"/>
</dbReference>
<gene>
    <name evidence="7" type="ORF">GH714_030490</name>
</gene>
<dbReference type="InterPro" id="IPR039537">
    <property type="entry name" value="Retrotran_Ty1/copia-like"/>
</dbReference>